<accession>A0ABV0BTK8</accession>
<sequence length="456" mass="50275">MKIKEKYCTTYMNKILFFIMLILFVTSCNKSEILPVNDNFIDIGTFRNNFEQHSGYKSTDSLFINSSFKSVIDWNNYVFASDDTVYVKVNVIDKVEVMTSETSKVFLNNYIWIRGVKTGQSWNYSQLTFIPENNSQGFTGSIISKSLITGEEKISYFKNNLKIDKKILYSSNIGSNSGQCKYGYVNGVLNVISCGKDNGKGEDYWGGSPIDYETVDPFASGGGGGGDGNPSTPFNPESPEEEYVQETSSDAIDLENKLKCFNTVPNNANTGYKIRICADLPDDSNPKALMGPDRVGHSFITLIKTNGSVSVIENFGFYPQSGNKSVFGISVASQIVDDGVLQHQYNASITTNVSQQQFQQILDNAINKSKMKYNLKDYNCTDYAVDVYNAGMSQGNKITVADWVINSGYYGVGERPVQDYGTTPSGLYKTISDLKNSGRAGASTATGKSSYSTNCN</sequence>
<dbReference type="PROSITE" id="PS51257">
    <property type="entry name" value="PROKAR_LIPOPROTEIN"/>
    <property type="match status" value="1"/>
</dbReference>
<evidence type="ECO:0000313" key="3">
    <source>
        <dbReference type="Proteomes" id="UP001409291"/>
    </source>
</evidence>
<reference evidence="2 3" key="1">
    <citation type="submission" date="2024-04" db="EMBL/GenBank/DDBJ databases">
        <title>WGS of bacteria from Torrens River.</title>
        <authorList>
            <person name="Wyrsch E.R."/>
            <person name="Drigo B."/>
        </authorList>
    </citation>
    <scope>NUCLEOTIDE SEQUENCE [LARGE SCALE GENOMIC DNA]</scope>
    <source>
        <strain evidence="2 3">TWI391</strain>
    </source>
</reference>
<protein>
    <submittedName>
        <fullName evidence="2">Uncharacterized protein</fullName>
    </submittedName>
</protein>
<feature type="compositionally biased region" description="Polar residues" evidence="1">
    <location>
        <begin position="443"/>
        <end position="456"/>
    </location>
</feature>
<dbReference type="RefSeq" id="WP_346581303.1">
    <property type="nucleotide sequence ID" value="NZ_JBDJLH010000002.1"/>
</dbReference>
<dbReference type="Proteomes" id="UP001409291">
    <property type="component" value="Unassembled WGS sequence"/>
</dbReference>
<organism evidence="2 3">
    <name type="scientific">Sphingobacterium kitahiroshimense</name>
    <dbReference type="NCBI Taxonomy" id="470446"/>
    <lineage>
        <taxon>Bacteria</taxon>
        <taxon>Pseudomonadati</taxon>
        <taxon>Bacteroidota</taxon>
        <taxon>Sphingobacteriia</taxon>
        <taxon>Sphingobacteriales</taxon>
        <taxon>Sphingobacteriaceae</taxon>
        <taxon>Sphingobacterium</taxon>
    </lineage>
</organism>
<dbReference type="EMBL" id="JBDJNQ010000004">
    <property type="protein sequence ID" value="MEN5377884.1"/>
    <property type="molecule type" value="Genomic_DNA"/>
</dbReference>
<proteinExistence type="predicted"/>
<keyword evidence="3" id="KW-1185">Reference proteome</keyword>
<comment type="caution">
    <text evidence="2">The sequence shown here is derived from an EMBL/GenBank/DDBJ whole genome shotgun (WGS) entry which is preliminary data.</text>
</comment>
<gene>
    <name evidence="2" type="ORF">ABE541_11465</name>
</gene>
<feature type="region of interest" description="Disordered" evidence="1">
    <location>
        <begin position="437"/>
        <end position="456"/>
    </location>
</feature>
<name>A0ABV0BTK8_9SPHI</name>
<evidence type="ECO:0000313" key="2">
    <source>
        <dbReference type="EMBL" id="MEN5377884.1"/>
    </source>
</evidence>
<feature type="region of interest" description="Disordered" evidence="1">
    <location>
        <begin position="217"/>
        <end position="247"/>
    </location>
</feature>
<evidence type="ECO:0000256" key="1">
    <source>
        <dbReference type="SAM" id="MobiDB-lite"/>
    </source>
</evidence>